<dbReference type="PROSITE" id="PS50109">
    <property type="entry name" value="HIS_KIN"/>
    <property type="match status" value="1"/>
</dbReference>
<dbReference type="EC" id="2.7.13.3" evidence="2"/>
<gene>
    <name evidence="10" type="ORF">A33O_05375</name>
</gene>
<dbReference type="AlphaFoldDB" id="I5C424"/>
<evidence type="ECO:0000256" key="7">
    <source>
        <dbReference type="ARBA" id="ARBA00022840"/>
    </source>
</evidence>
<reference evidence="10 11" key="1">
    <citation type="journal article" date="2012" name="J. Bacteriol.">
        <title>Genome Sequence of Nitratireductor aquibiodomus Strain RA22.</title>
        <authorList>
            <person name="Singh A."/>
            <person name="Jangir P.K."/>
            <person name="Kumari C."/>
            <person name="Sharma R."/>
        </authorList>
    </citation>
    <scope>NUCLEOTIDE SEQUENCE [LARGE SCALE GENOMIC DNA]</scope>
    <source>
        <strain evidence="10 11">RA22</strain>
    </source>
</reference>
<dbReference type="EMBL" id="AJXZ01000011">
    <property type="protein sequence ID" value="EIM76576.1"/>
    <property type="molecule type" value="Genomic_DNA"/>
</dbReference>
<evidence type="ECO:0000256" key="8">
    <source>
        <dbReference type="ARBA" id="ARBA00023012"/>
    </source>
</evidence>
<dbReference type="PANTHER" id="PTHR43065">
    <property type="entry name" value="SENSOR HISTIDINE KINASE"/>
    <property type="match status" value="1"/>
</dbReference>
<evidence type="ECO:0000313" key="11">
    <source>
        <dbReference type="Proteomes" id="UP000004622"/>
    </source>
</evidence>
<comment type="catalytic activity">
    <reaction evidence="1">
        <text>ATP + protein L-histidine = ADP + protein N-phospho-L-histidine.</text>
        <dbReference type="EC" id="2.7.13.3"/>
    </reaction>
</comment>
<protein>
    <recommendedName>
        <fullName evidence="2">histidine kinase</fullName>
        <ecNumber evidence="2">2.7.13.3</ecNumber>
    </recommendedName>
</protein>
<evidence type="ECO:0000313" key="10">
    <source>
        <dbReference type="EMBL" id="EIM76576.1"/>
    </source>
</evidence>
<dbReference type="InterPro" id="IPR004358">
    <property type="entry name" value="Sig_transdc_His_kin-like_C"/>
</dbReference>
<dbReference type="CDD" id="cd00075">
    <property type="entry name" value="HATPase"/>
    <property type="match status" value="1"/>
</dbReference>
<evidence type="ECO:0000256" key="2">
    <source>
        <dbReference type="ARBA" id="ARBA00012438"/>
    </source>
</evidence>
<dbReference type="PRINTS" id="PR00344">
    <property type="entry name" value="BCTRLSENSOR"/>
</dbReference>
<keyword evidence="6 10" id="KW-0418">Kinase</keyword>
<proteinExistence type="predicted"/>
<evidence type="ECO:0000256" key="1">
    <source>
        <dbReference type="ARBA" id="ARBA00000085"/>
    </source>
</evidence>
<dbReference type="GO" id="GO:0004673">
    <property type="term" value="F:protein histidine kinase activity"/>
    <property type="evidence" value="ECO:0007669"/>
    <property type="project" value="UniProtKB-EC"/>
</dbReference>
<keyword evidence="8" id="KW-0902">Two-component regulatory system</keyword>
<dbReference type="Gene3D" id="3.30.565.10">
    <property type="entry name" value="Histidine kinase-like ATPase, C-terminal domain"/>
    <property type="match status" value="1"/>
</dbReference>
<comment type="caution">
    <text evidence="10">The sequence shown here is derived from an EMBL/GenBank/DDBJ whole genome shotgun (WGS) entry which is preliminary data.</text>
</comment>
<evidence type="ECO:0000256" key="5">
    <source>
        <dbReference type="ARBA" id="ARBA00022741"/>
    </source>
</evidence>
<dbReference type="InterPro" id="IPR003594">
    <property type="entry name" value="HATPase_dom"/>
</dbReference>
<dbReference type="GO" id="GO:0000160">
    <property type="term" value="P:phosphorelay signal transduction system"/>
    <property type="evidence" value="ECO:0007669"/>
    <property type="project" value="UniProtKB-KW"/>
</dbReference>
<evidence type="ECO:0000259" key="9">
    <source>
        <dbReference type="PROSITE" id="PS50109"/>
    </source>
</evidence>
<evidence type="ECO:0000256" key="4">
    <source>
        <dbReference type="ARBA" id="ARBA00022679"/>
    </source>
</evidence>
<dbReference type="Pfam" id="PF02518">
    <property type="entry name" value="HATPase_c"/>
    <property type="match status" value="1"/>
</dbReference>
<organism evidence="10 11">
    <name type="scientific">Nitratireductor aquibiodomus RA22</name>
    <dbReference type="NCBI Taxonomy" id="1189611"/>
    <lineage>
        <taxon>Bacteria</taxon>
        <taxon>Pseudomonadati</taxon>
        <taxon>Pseudomonadota</taxon>
        <taxon>Alphaproteobacteria</taxon>
        <taxon>Hyphomicrobiales</taxon>
        <taxon>Phyllobacteriaceae</taxon>
        <taxon>Nitratireductor</taxon>
    </lineage>
</organism>
<name>I5C424_9HYPH</name>
<keyword evidence="3" id="KW-0597">Phosphoprotein</keyword>
<keyword evidence="5" id="KW-0547">Nucleotide-binding</keyword>
<feature type="domain" description="Histidine kinase" evidence="9">
    <location>
        <begin position="1"/>
        <end position="55"/>
    </location>
</feature>
<evidence type="ECO:0000256" key="6">
    <source>
        <dbReference type="ARBA" id="ARBA00022777"/>
    </source>
</evidence>
<accession>I5C424</accession>
<dbReference type="SUPFAM" id="SSF55874">
    <property type="entry name" value="ATPase domain of HSP90 chaperone/DNA topoisomerase II/histidine kinase"/>
    <property type="match status" value="1"/>
</dbReference>
<keyword evidence="4" id="KW-0808">Transferase</keyword>
<dbReference type="InterPro" id="IPR005467">
    <property type="entry name" value="His_kinase_dom"/>
</dbReference>
<keyword evidence="7" id="KW-0067">ATP-binding</keyword>
<dbReference type="Proteomes" id="UP000004622">
    <property type="component" value="Unassembled WGS sequence"/>
</dbReference>
<dbReference type="GO" id="GO:0005524">
    <property type="term" value="F:ATP binding"/>
    <property type="evidence" value="ECO:0007669"/>
    <property type="project" value="UniProtKB-KW"/>
</dbReference>
<evidence type="ECO:0000256" key="3">
    <source>
        <dbReference type="ARBA" id="ARBA00022553"/>
    </source>
</evidence>
<dbReference type="InterPro" id="IPR036890">
    <property type="entry name" value="HATPase_C_sf"/>
</dbReference>
<sequence length="59" mass="6257">MAERVFEPLFSTKAFGVGLGMPLVKRIMEQHGGDVLIESQKGVGTTVSLVLPCAGVRKA</sequence>
<dbReference type="PANTHER" id="PTHR43065:SF10">
    <property type="entry name" value="PEROXIDE STRESS-ACTIVATED HISTIDINE KINASE MAK3"/>
    <property type="match status" value="1"/>
</dbReference>